<dbReference type="HOGENOM" id="CLU_021802_7_0_0"/>
<evidence type="ECO:0000256" key="5">
    <source>
        <dbReference type="PIRSR" id="PIRSR037238-1"/>
    </source>
</evidence>
<name>Q1IV58_KORVE</name>
<dbReference type="PROSITE" id="PS00758">
    <property type="entry name" value="ARGE_DAPE_CPG2_1"/>
    <property type="match status" value="1"/>
</dbReference>
<dbReference type="Pfam" id="PF01546">
    <property type="entry name" value="Peptidase_M20"/>
    <property type="match status" value="1"/>
</dbReference>
<keyword evidence="8" id="KW-1185">Reference proteome</keyword>
<dbReference type="PANTHER" id="PTHR43808">
    <property type="entry name" value="ACETYLORNITHINE DEACETYLASE"/>
    <property type="match status" value="1"/>
</dbReference>
<dbReference type="CDD" id="cd03885">
    <property type="entry name" value="M20_CPDG2"/>
    <property type="match status" value="1"/>
</dbReference>
<dbReference type="KEGG" id="aba:Acid345_0237"/>
<evidence type="ECO:0000259" key="6">
    <source>
        <dbReference type="Pfam" id="PF07687"/>
    </source>
</evidence>
<organism evidence="7 8">
    <name type="scientific">Koribacter versatilis (strain Ellin345)</name>
    <dbReference type="NCBI Taxonomy" id="204669"/>
    <lineage>
        <taxon>Bacteria</taxon>
        <taxon>Pseudomonadati</taxon>
        <taxon>Acidobacteriota</taxon>
        <taxon>Terriglobia</taxon>
        <taxon>Terriglobales</taxon>
        <taxon>Candidatus Korobacteraceae</taxon>
        <taxon>Candidatus Korobacter</taxon>
    </lineage>
</organism>
<keyword evidence="4" id="KW-0862">Zinc</keyword>
<dbReference type="InterPro" id="IPR036264">
    <property type="entry name" value="Bact_exopeptidase_dim_dom"/>
</dbReference>
<comment type="cofactor">
    <cofactor evidence="1">
        <name>Zn(2+)</name>
        <dbReference type="ChEBI" id="CHEBI:29105"/>
    </cofactor>
</comment>
<evidence type="ECO:0000256" key="3">
    <source>
        <dbReference type="ARBA" id="ARBA00022801"/>
    </source>
</evidence>
<dbReference type="EMBL" id="CP000360">
    <property type="protein sequence ID" value="ABF39242.1"/>
    <property type="molecule type" value="Genomic_DNA"/>
</dbReference>
<dbReference type="SUPFAM" id="SSF53187">
    <property type="entry name" value="Zn-dependent exopeptidases"/>
    <property type="match status" value="1"/>
</dbReference>
<evidence type="ECO:0000256" key="4">
    <source>
        <dbReference type="ARBA" id="ARBA00022833"/>
    </source>
</evidence>
<dbReference type="InterPro" id="IPR002933">
    <property type="entry name" value="Peptidase_M20"/>
</dbReference>
<dbReference type="Gene3D" id="3.30.70.360">
    <property type="match status" value="1"/>
</dbReference>
<gene>
    <name evidence="7" type="ordered locus">Acid345_0237</name>
</gene>
<dbReference type="SUPFAM" id="SSF55031">
    <property type="entry name" value="Bacterial exopeptidase dimerisation domain"/>
    <property type="match status" value="1"/>
</dbReference>
<feature type="active site" evidence="5">
    <location>
        <position position="97"/>
    </location>
</feature>
<proteinExistence type="predicted"/>
<dbReference type="GO" id="GO:0016787">
    <property type="term" value="F:hydrolase activity"/>
    <property type="evidence" value="ECO:0007669"/>
    <property type="project" value="UniProtKB-KW"/>
</dbReference>
<evidence type="ECO:0000256" key="2">
    <source>
        <dbReference type="ARBA" id="ARBA00022723"/>
    </source>
</evidence>
<dbReference type="InterPro" id="IPR017150">
    <property type="entry name" value="Pept_M20_glutamate_carboxypep"/>
</dbReference>
<sequence>MPQRPSSDPRTSHRDLFAHLKDQQSAMQSMLRRIVEHESPSDDKPSCDAMAEMLAQDFGAIGGRTKLHRDKITGNHLQVDFGGPRGAKPVLIVGHYDTVYPLGTLKQMPYRESKGRISGPGVLDMKGGIVQIHGAIAALQTQGGLPRPVTIILVSDEETGSESSRSITEKLAKQSAAAFVCEPAAGTDGALKTARKGVGDYLLRITGVASHSGLDFEKGQSAVLELARQIEKIAGFTDLKRGTTVNPGVIRGGTRSNVIAASAEAEIDVRVSTKRDVERVSKLFARLKPINRRCSLALSGGVNRPPMERTPGTAALFAQAQLIAAELSFSLAERMVGGGSDGNFTGAIVPTLDGLGAVGDGAHAVHEYIFATEMPKRAALLAGLIRAL</sequence>
<keyword evidence="2" id="KW-0479">Metal-binding</keyword>
<keyword evidence="3" id="KW-0378">Hydrolase</keyword>
<evidence type="ECO:0000313" key="8">
    <source>
        <dbReference type="Proteomes" id="UP000002432"/>
    </source>
</evidence>
<dbReference type="InterPro" id="IPR050072">
    <property type="entry name" value="Peptidase_M20A"/>
</dbReference>
<dbReference type="GO" id="GO:0046872">
    <property type="term" value="F:metal ion binding"/>
    <property type="evidence" value="ECO:0007669"/>
    <property type="project" value="UniProtKB-KW"/>
</dbReference>
<dbReference type="AlphaFoldDB" id="Q1IV58"/>
<dbReference type="InterPro" id="IPR011650">
    <property type="entry name" value="Peptidase_M20_dimer"/>
</dbReference>
<accession>Q1IV58</accession>
<feature type="domain" description="Peptidase M20 dimerisation" evidence="6">
    <location>
        <begin position="193"/>
        <end position="285"/>
    </location>
</feature>
<protein>
    <submittedName>
        <fullName evidence="7">Peptidase M20</fullName>
    </submittedName>
</protein>
<evidence type="ECO:0000256" key="1">
    <source>
        <dbReference type="ARBA" id="ARBA00001947"/>
    </source>
</evidence>
<dbReference type="eggNOG" id="COG0624">
    <property type="taxonomic scope" value="Bacteria"/>
</dbReference>
<dbReference type="Gene3D" id="3.40.630.10">
    <property type="entry name" value="Zn peptidases"/>
    <property type="match status" value="1"/>
</dbReference>
<reference evidence="7 8" key="1">
    <citation type="journal article" date="2009" name="Appl. Environ. Microbiol.">
        <title>Three genomes from the phylum Acidobacteria provide insight into the lifestyles of these microorganisms in soils.</title>
        <authorList>
            <person name="Ward N.L."/>
            <person name="Challacombe J.F."/>
            <person name="Janssen P.H."/>
            <person name="Henrissat B."/>
            <person name="Coutinho P.M."/>
            <person name="Wu M."/>
            <person name="Xie G."/>
            <person name="Haft D.H."/>
            <person name="Sait M."/>
            <person name="Badger J."/>
            <person name="Barabote R.D."/>
            <person name="Bradley B."/>
            <person name="Brettin T.S."/>
            <person name="Brinkac L.M."/>
            <person name="Bruce D."/>
            <person name="Creasy T."/>
            <person name="Daugherty S.C."/>
            <person name="Davidsen T.M."/>
            <person name="DeBoy R.T."/>
            <person name="Detter J.C."/>
            <person name="Dodson R.J."/>
            <person name="Durkin A.S."/>
            <person name="Ganapathy A."/>
            <person name="Gwinn-Giglio M."/>
            <person name="Han C.S."/>
            <person name="Khouri H."/>
            <person name="Kiss H."/>
            <person name="Kothari S.P."/>
            <person name="Madupu R."/>
            <person name="Nelson K.E."/>
            <person name="Nelson W.C."/>
            <person name="Paulsen I."/>
            <person name="Penn K."/>
            <person name="Ren Q."/>
            <person name="Rosovitz M.J."/>
            <person name="Selengut J.D."/>
            <person name="Shrivastava S."/>
            <person name="Sullivan S.A."/>
            <person name="Tapia R."/>
            <person name="Thompson L.S."/>
            <person name="Watkins K.L."/>
            <person name="Yang Q."/>
            <person name="Yu C."/>
            <person name="Zafar N."/>
            <person name="Zhou L."/>
            <person name="Kuske C.R."/>
        </authorList>
    </citation>
    <scope>NUCLEOTIDE SEQUENCE [LARGE SCALE GENOMIC DNA]</scope>
    <source>
        <strain evidence="7 8">Ellin345</strain>
    </source>
</reference>
<dbReference type="Pfam" id="PF07687">
    <property type="entry name" value="M20_dimer"/>
    <property type="match status" value="1"/>
</dbReference>
<evidence type="ECO:0000313" key="7">
    <source>
        <dbReference type="EMBL" id="ABF39242.1"/>
    </source>
</evidence>
<dbReference type="Proteomes" id="UP000002432">
    <property type="component" value="Chromosome"/>
</dbReference>
<dbReference type="PANTHER" id="PTHR43808:SF9">
    <property type="entry name" value="BLL0789 PROTEIN"/>
    <property type="match status" value="1"/>
</dbReference>
<dbReference type="STRING" id="204669.Acid345_0237"/>
<feature type="active site" description="Proton acceptor" evidence="5">
    <location>
        <position position="157"/>
    </location>
</feature>
<dbReference type="EnsemblBacteria" id="ABF39242">
    <property type="protein sequence ID" value="ABF39242"/>
    <property type="gene ID" value="Acid345_0237"/>
</dbReference>
<dbReference type="PIRSF" id="PIRSF037238">
    <property type="entry name" value="Carboxypeptidase_G2"/>
    <property type="match status" value="1"/>
</dbReference>
<dbReference type="InterPro" id="IPR001261">
    <property type="entry name" value="ArgE/DapE_CS"/>
</dbReference>